<proteinExistence type="predicted"/>
<dbReference type="EMBL" id="CAJNRD030001120">
    <property type="protein sequence ID" value="CAG5092987.1"/>
    <property type="molecule type" value="Genomic_DNA"/>
</dbReference>
<dbReference type="Proteomes" id="UP000786811">
    <property type="component" value="Unassembled WGS sequence"/>
</dbReference>
<evidence type="ECO:0000313" key="1">
    <source>
        <dbReference type="EMBL" id="CAG5092987.1"/>
    </source>
</evidence>
<gene>
    <name evidence="1" type="ORF">HICCMSTLAB_LOCUS6506</name>
</gene>
<sequence>MNSPNKNRNITKTQLTEKLKADIDILTNDLKKTLTNLENLQSFFYFKIYSIKFLLLLRMLSIGPKKKS</sequence>
<comment type="caution">
    <text evidence="1">The sequence shown here is derived from an EMBL/GenBank/DDBJ whole genome shotgun (WGS) entry which is preliminary data.</text>
</comment>
<dbReference type="AlphaFoldDB" id="A0A8J2HBI3"/>
<reference evidence="1" key="1">
    <citation type="submission" date="2021-04" db="EMBL/GenBank/DDBJ databases">
        <authorList>
            <person name="Chebbi M.A.C M."/>
        </authorList>
    </citation>
    <scope>NUCLEOTIDE SEQUENCE</scope>
</reference>
<protein>
    <submittedName>
        <fullName evidence="1">Uncharacterized protein</fullName>
    </submittedName>
</protein>
<accession>A0A8J2HBI3</accession>
<evidence type="ECO:0000313" key="2">
    <source>
        <dbReference type="Proteomes" id="UP000786811"/>
    </source>
</evidence>
<keyword evidence="2" id="KW-1185">Reference proteome</keyword>
<organism evidence="1 2">
    <name type="scientific">Cotesia congregata</name>
    <name type="common">Parasitoid wasp</name>
    <name type="synonym">Apanteles congregatus</name>
    <dbReference type="NCBI Taxonomy" id="51543"/>
    <lineage>
        <taxon>Eukaryota</taxon>
        <taxon>Metazoa</taxon>
        <taxon>Ecdysozoa</taxon>
        <taxon>Arthropoda</taxon>
        <taxon>Hexapoda</taxon>
        <taxon>Insecta</taxon>
        <taxon>Pterygota</taxon>
        <taxon>Neoptera</taxon>
        <taxon>Endopterygota</taxon>
        <taxon>Hymenoptera</taxon>
        <taxon>Apocrita</taxon>
        <taxon>Ichneumonoidea</taxon>
        <taxon>Braconidae</taxon>
        <taxon>Microgastrinae</taxon>
        <taxon>Cotesia</taxon>
    </lineage>
</organism>
<name>A0A8J2HBI3_COTCN</name>